<reference evidence="1" key="1">
    <citation type="journal article" date="2021" name="Environ. Microbiol.">
        <title>Gene family expansions and transcriptome signatures uncover fungal adaptations to wood decay.</title>
        <authorList>
            <person name="Hage H."/>
            <person name="Miyauchi S."/>
            <person name="Viragh M."/>
            <person name="Drula E."/>
            <person name="Min B."/>
            <person name="Chaduli D."/>
            <person name="Navarro D."/>
            <person name="Favel A."/>
            <person name="Norest M."/>
            <person name="Lesage-Meessen L."/>
            <person name="Balint B."/>
            <person name="Merenyi Z."/>
            <person name="de Eugenio L."/>
            <person name="Morin E."/>
            <person name="Martinez A.T."/>
            <person name="Baldrian P."/>
            <person name="Stursova M."/>
            <person name="Martinez M.J."/>
            <person name="Novotny C."/>
            <person name="Magnuson J.K."/>
            <person name="Spatafora J.W."/>
            <person name="Maurice S."/>
            <person name="Pangilinan J."/>
            <person name="Andreopoulos W."/>
            <person name="LaButti K."/>
            <person name="Hundley H."/>
            <person name="Na H."/>
            <person name="Kuo A."/>
            <person name="Barry K."/>
            <person name="Lipzen A."/>
            <person name="Henrissat B."/>
            <person name="Riley R."/>
            <person name="Ahrendt S."/>
            <person name="Nagy L.G."/>
            <person name="Grigoriev I.V."/>
            <person name="Martin F."/>
            <person name="Rosso M.N."/>
        </authorList>
    </citation>
    <scope>NUCLEOTIDE SEQUENCE</scope>
    <source>
        <strain evidence="1">CBS 384.51</strain>
    </source>
</reference>
<keyword evidence="1" id="KW-0812">Transmembrane</keyword>
<evidence type="ECO:0000313" key="1">
    <source>
        <dbReference type="EMBL" id="KAI0094699.1"/>
    </source>
</evidence>
<organism evidence="1 2">
    <name type="scientific">Irpex rosettiformis</name>
    <dbReference type="NCBI Taxonomy" id="378272"/>
    <lineage>
        <taxon>Eukaryota</taxon>
        <taxon>Fungi</taxon>
        <taxon>Dikarya</taxon>
        <taxon>Basidiomycota</taxon>
        <taxon>Agaricomycotina</taxon>
        <taxon>Agaricomycetes</taxon>
        <taxon>Polyporales</taxon>
        <taxon>Irpicaceae</taxon>
        <taxon>Irpex</taxon>
    </lineage>
</organism>
<name>A0ACB8UJZ6_9APHY</name>
<keyword evidence="1" id="KW-0472">Membrane</keyword>
<comment type="caution">
    <text evidence="1">The sequence shown here is derived from an EMBL/GenBank/DDBJ whole genome shotgun (WGS) entry which is preliminary data.</text>
</comment>
<proteinExistence type="predicted"/>
<dbReference type="EMBL" id="MU274900">
    <property type="protein sequence ID" value="KAI0094699.1"/>
    <property type="molecule type" value="Genomic_DNA"/>
</dbReference>
<gene>
    <name evidence="1" type="ORF">BDY19DRAFT_914106</name>
</gene>
<keyword evidence="2" id="KW-1185">Reference proteome</keyword>
<accession>A0ACB8UJZ6</accession>
<protein>
    <submittedName>
        <fullName evidence="1">Transmembrane amino acid transporter protein-domain-containing protein</fullName>
    </submittedName>
</protein>
<evidence type="ECO:0000313" key="2">
    <source>
        <dbReference type="Proteomes" id="UP001055072"/>
    </source>
</evidence>
<sequence>MSSFDPGSYASSRFRFGTPSTSGVRDAFQAFRRSQYYLADSVSASPSQTDLDFEHDDVDYEEQSVIEESIDEEAGIGIPSSTPPPRSYDPNAAIGNLQWDEDLTPGPSTVAVSSGGAHPGFLSPAIMPPRPIRHVTDETIVPSPRNNARENTPLLHKVTSLTFAEPRRPAPPNASDGALVPMPIDGPPVTLTRRVSQVSTRSGPAVRRGSTASRATKAIQAGQSTSGQTLFNAIAILLGIGMLSEPLAFAYAGWIGGFLLITFYGWITCYTAKILAHMILDDPKLRSYSDIGRKAFGARMSPIISTLFCLELFTVSVALVTLYADSLHSVWPTYSTNTYKIVGLLILVPTTLMPLSLLSYASILGILSTIYLIVVMFIDGFSKPEGLGSLWTPAETSLSFGSLGGLGLSFGLFMAGLSGHAVIPSLAHDMIDPSQFDHMIEWAFAIATLIYTIIGVTGYIMFGNEVSDEFSQDLMTTPGFNLNLNKVALWGLVIAPLSKFALSTRPLNLTLEIILGIETSGSSPDDHDISSSDSKPQDPGSDAATYQRKQKFKYIVTVIERALLTSFSVAVSILVPEFSSMMAFLGSFSAFLICVIGPVSAKVALAGRCGLWDGVLLVTAVAMAAWGTGAAFWSAKEGGI</sequence>
<dbReference type="Proteomes" id="UP001055072">
    <property type="component" value="Unassembled WGS sequence"/>
</dbReference>